<protein>
    <submittedName>
        <fullName evidence="1">PssD/Cps14F family polysaccharide biosynthesis glycosyltransferase</fullName>
    </submittedName>
</protein>
<reference evidence="2" key="1">
    <citation type="journal article" date="2025" name="Aquaculture">
        <title>Assessment of the bioflocculant production and safety properties of Metabacillus hrfriensis sp. nov. based on phenotypic and whole-genome sequencing analysis.</title>
        <authorList>
            <person name="Zhang R."/>
            <person name="Zhao Z."/>
            <person name="Luo L."/>
            <person name="Wang S."/>
            <person name="Guo K."/>
            <person name="Xu W."/>
        </authorList>
    </citation>
    <scope>NUCLEOTIDE SEQUENCE [LARGE SCALE GENOMIC DNA]</scope>
    <source>
        <strain evidence="2">CT-WN-B3</strain>
    </source>
</reference>
<keyword evidence="2" id="KW-1185">Reference proteome</keyword>
<accession>A0ACD4RIP1</accession>
<dbReference type="Proteomes" id="UP001226091">
    <property type="component" value="Chromosome"/>
</dbReference>
<proteinExistence type="predicted"/>
<gene>
    <name evidence="1" type="primary">pssD</name>
    <name evidence="1" type="ORF">QLQ22_23605</name>
</gene>
<evidence type="ECO:0000313" key="2">
    <source>
        <dbReference type="Proteomes" id="UP001226091"/>
    </source>
</evidence>
<dbReference type="EMBL" id="CP126116">
    <property type="protein sequence ID" value="WHZ60364.1"/>
    <property type="molecule type" value="Genomic_DNA"/>
</dbReference>
<evidence type="ECO:0000313" key="1">
    <source>
        <dbReference type="EMBL" id="WHZ60364.1"/>
    </source>
</evidence>
<organism evidence="1 2">
    <name type="scientific">Metabacillus hrfriensis</name>
    <dbReference type="NCBI Taxonomy" id="3048891"/>
    <lineage>
        <taxon>Bacteria</taxon>
        <taxon>Bacillati</taxon>
        <taxon>Bacillota</taxon>
        <taxon>Bacilli</taxon>
        <taxon>Bacillales</taxon>
        <taxon>Bacillaceae</taxon>
        <taxon>Metabacillus</taxon>
    </lineage>
</organism>
<sequence>MLIASSTGGHFTQVNKIAAALNKEDVAYLVEKHPSIMPKDDMYFLNMFNRKENFVKTIIANTRISFHVLRKTKPKYIISTGAGAVIPCMILGKLMGSKIIFIESFAKVKSPTLTGRLMYFIADRFYVQWPDMQKVYKKAIYRGGLY</sequence>
<name>A0ACD4RIP1_9BACI</name>